<accession>A0A1I1C7L4</accession>
<dbReference type="Proteomes" id="UP000198861">
    <property type="component" value="Unassembled WGS sequence"/>
</dbReference>
<dbReference type="PANTHER" id="PTHR37319:SF1">
    <property type="entry name" value="TRANSPOSASE TN5 DIMERISATION DOMAIN-CONTAINING PROTEIN"/>
    <property type="match status" value="1"/>
</dbReference>
<proteinExistence type="predicted"/>
<feature type="domain" description="Transposase Tn5 dimerisation" evidence="2">
    <location>
        <begin position="154"/>
        <end position="199"/>
    </location>
</feature>
<protein>
    <submittedName>
        <fullName evidence="3">Transposase DDE domain-containing protein</fullName>
    </submittedName>
</protein>
<evidence type="ECO:0000313" key="4">
    <source>
        <dbReference type="Proteomes" id="UP000198861"/>
    </source>
</evidence>
<organism evidence="3 4">
    <name type="scientific">Azotobacter beijerinckii</name>
    <dbReference type="NCBI Taxonomy" id="170623"/>
    <lineage>
        <taxon>Bacteria</taxon>
        <taxon>Pseudomonadati</taxon>
        <taxon>Pseudomonadota</taxon>
        <taxon>Gammaproteobacteria</taxon>
        <taxon>Pseudomonadales</taxon>
        <taxon>Pseudomonadaceae</taxon>
        <taxon>Azotobacter</taxon>
    </lineage>
</organism>
<reference evidence="3 4" key="1">
    <citation type="submission" date="2016-10" db="EMBL/GenBank/DDBJ databases">
        <authorList>
            <person name="Varghese N."/>
            <person name="Submissions S."/>
        </authorList>
    </citation>
    <scope>NUCLEOTIDE SEQUENCE [LARGE SCALE GENOMIC DNA]</scope>
    <source>
        <strain evidence="3 4">DSM 282</strain>
    </source>
</reference>
<name>A0A1I1C7L4_9GAMM</name>
<dbReference type="InterPro" id="IPR002559">
    <property type="entry name" value="Transposase_11"/>
</dbReference>
<dbReference type="InterPro" id="IPR012337">
    <property type="entry name" value="RNaseH-like_sf"/>
</dbReference>
<dbReference type="EMBL" id="FOKJ01000090">
    <property type="protein sequence ID" value="SFB56868.1"/>
    <property type="molecule type" value="Genomic_DNA"/>
</dbReference>
<comment type="caution">
    <text evidence="3">The sequence shown here is derived from an EMBL/GenBank/DDBJ whole genome shotgun (WGS) entry which is preliminary data.</text>
</comment>
<dbReference type="InterPro" id="IPR047768">
    <property type="entry name" value="Tn5p-like"/>
</dbReference>
<dbReference type="SUPFAM" id="SSF53098">
    <property type="entry name" value="Ribonuclease H-like"/>
    <property type="match status" value="1"/>
</dbReference>
<evidence type="ECO:0000313" key="3">
    <source>
        <dbReference type="EMBL" id="SFB56868.1"/>
    </source>
</evidence>
<keyword evidence="4" id="KW-1185">Reference proteome</keyword>
<gene>
    <name evidence="3" type="ORF">SAMN04244571_03878</name>
</gene>
<dbReference type="InterPro" id="IPR003201">
    <property type="entry name" value="Transposase_Tn5"/>
</dbReference>
<evidence type="ECO:0000259" key="2">
    <source>
        <dbReference type="Pfam" id="PF02281"/>
    </source>
</evidence>
<dbReference type="Pfam" id="PF02281">
    <property type="entry name" value="Dimer_Tnp_Tn5"/>
    <property type="match status" value="1"/>
</dbReference>
<dbReference type="Pfam" id="PF01609">
    <property type="entry name" value="DDE_Tnp_1"/>
    <property type="match status" value="1"/>
</dbReference>
<evidence type="ECO:0000259" key="1">
    <source>
        <dbReference type="Pfam" id="PF01609"/>
    </source>
</evidence>
<feature type="domain" description="Transposase IS4-like" evidence="1">
    <location>
        <begin position="60"/>
        <end position="144"/>
    </location>
</feature>
<dbReference type="Gene3D" id="3.90.350.10">
    <property type="entry name" value="Transposase Inhibitor Protein From Tn5, Chain A, domain 1"/>
    <property type="match status" value="1"/>
</dbReference>
<dbReference type="NCBIfam" id="NF033590">
    <property type="entry name" value="transpos_IS4_3"/>
    <property type="match status" value="1"/>
</dbReference>
<sequence>AQWIVRAAQDRRVRDGAADKLWACMAATPSLGHVKVEVRARPRRPARLAQVTLRSASLRLQPPARVGHRLPEVVVNAVLAREEHPPEGVEPLEWLLLTSLPVGSLVQAATVVEWYAVRRCIEVYFHVLKNGCQIGRLQLETEERLLPCIGLYLVVTWRVLYSLMLGRSCPDLNCELVFEAREWRAAYIVAKRCMPPQTPPRWAR</sequence>
<feature type="non-terminal residue" evidence="3">
    <location>
        <position position="1"/>
    </location>
</feature>
<dbReference type="InterPro" id="IPR054836">
    <property type="entry name" value="Tn5_transposase"/>
</dbReference>
<dbReference type="PANTHER" id="PTHR37319">
    <property type="entry name" value="TRANSPOSASE"/>
    <property type="match status" value="1"/>
</dbReference>